<proteinExistence type="predicted"/>
<protein>
    <recommendedName>
        <fullName evidence="3">Secreted protein</fullName>
    </recommendedName>
</protein>
<dbReference type="AlphaFoldDB" id="A0ABD2AF38"/>
<gene>
    <name evidence="1" type="ORF">V1478_012171</name>
</gene>
<organism evidence="1 2">
    <name type="scientific">Vespula squamosa</name>
    <name type="common">Southern yellow jacket</name>
    <name type="synonym">Wasp</name>
    <dbReference type="NCBI Taxonomy" id="30214"/>
    <lineage>
        <taxon>Eukaryota</taxon>
        <taxon>Metazoa</taxon>
        <taxon>Ecdysozoa</taxon>
        <taxon>Arthropoda</taxon>
        <taxon>Hexapoda</taxon>
        <taxon>Insecta</taxon>
        <taxon>Pterygota</taxon>
        <taxon>Neoptera</taxon>
        <taxon>Endopterygota</taxon>
        <taxon>Hymenoptera</taxon>
        <taxon>Apocrita</taxon>
        <taxon>Aculeata</taxon>
        <taxon>Vespoidea</taxon>
        <taxon>Vespidae</taxon>
        <taxon>Vespinae</taxon>
        <taxon>Vespula</taxon>
    </lineage>
</organism>
<name>A0ABD2AF38_VESSQ</name>
<accession>A0ABD2AF38</accession>
<evidence type="ECO:0000313" key="2">
    <source>
        <dbReference type="Proteomes" id="UP001607302"/>
    </source>
</evidence>
<comment type="caution">
    <text evidence="1">The sequence shown here is derived from an EMBL/GenBank/DDBJ whole genome shotgun (WGS) entry which is preliminary data.</text>
</comment>
<evidence type="ECO:0000313" key="1">
    <source>
        <dbReference type="EMBL" id="KAL2718295.1"/>
    </source>
</evidence>
<sequence>MTKLNDRFYIAALLSGRWGVCFSFRMTVMSICAIHRLIRTVNFYSYFRHVTYTNVLLYSCNNDKIITRIFYLYSKKKEEKKSLV</sequence>
<evidence type="ECO:0008006" key="3">
    <source>
        <dbReference type="Google" id="ProtNLM"/>
    </source>
</evidence>
<reference evidence="1 2" key="1">
    <citation type="journal article" date="2024" name="Ann. Entomol. Soc. Am.">
        <title>Genomic analyses of the southern and eastern yellowjacket wasps (Hymenoptera: Vespidae) reveal evolutionary signatures of social life.</title>
        <authorList>
            <person name="Catto M.A."/>
            <person name="Caine P.B."/>
            <person name="Orr S.E."/>
            <person name="Hunt B.G."/>
            <person name="Goodisman M.A.D."/>
        </authorList>
    </citation>
    <scope>NUCLEOTIDE SEQUENCE [LARGE SCALE GENOMIC DNA]</scope>
    <source>
        <strain evidence="1">233</strain>
        <tissue evidence="1">Head and thorax</tissue>
    </source>
</reference>
<dbReference type="EMBL" id="JAUDFV010000152">
    <property type="protein sequence ID" value="KAL2718295.1"/>
    <property type="molecule type" value="Genomic_DNA"/>
</dbReference>
<keyword evidence="2" id="KW-1185">Reference proteome</keyword>
<dbReference type="Proteomes" id="UP001607302">
    <property type="component" value="Unassembled WGS sequence"/>
</dbReference>